<keyword evidence="10" id="KW-1185">Reference proteome</keyword>
<dbReference type="OrthoDB" id="9785836at2"/>
<protein>
    <submittedName>
        <fullName evidence="9">Sugar ABC transporter permease</fullName>
    </submittedName>
</protein>
<dbReference type="Pfam" id="PF00528">
    <property type="entry name" value="BPD_transp_1"/>
    <property type="match status" value="1"/>
</dbReference>
<evidence type="ECO:0000256" key="1">
    <source>
        <dbReference type="ARBA" id="ARBA00004651"/>
    </source>
</evidence>
<keyword evidence="4 7" id="KW-0812">Transmembrane</keyword>
<proteinExistence type="inferred from homology"/>
<sequence length="338" mass="37780">MPPFLYNTEKGGACPLEISAGQSKPIAAAPPKSGIWARFGKNIVERWQLYLLILLPIIYLAVFKYVPMYGALIAFKNYVPTKGVWGSDWVGFKYFIRFFNSYEFVRIMKNTLVVSFYSLLAGFPFPIVLALCLNYVKSKFFQKSVQMITYAPHFISVVVMIGIVVQFLDPRIGLVNLILKAFGFSPVNFMGEPGWFSHIFVWSGIWQNVGFSCIIYLAALAAIDPSLHEAAVMDGASKVRRMWHVDLPGIMPVAVIMLIMNTGHVLDIGFEKILLMQNPLNTSASEVIDTYVYKVGLASTAINYSYSTAIGLFKSVINLILLIVVNRAAKKLGQTSLW</sequence>
<dbReference type="PANTHER" id="PTHR43227:SF11">
    <property type="entry name" value="BLL4140 PROTEIN"/>
    <property type="match status" value="1"/>
</dbReference>
<dbReference type="InterPro" id="IPR035906">
    <property type="entry name" value="MetI-like_sf"/>
</dbReference>
<dbReference type="EMBL" id="SMRT01000005">
    <property type="protein sequence ID" value="TDF97737.1"/>
    <property type="molecule type" value="Genomic_DNA"/>
</dbReference>
<evidence type="ECO:0000256" key="7">
    <source>
        <dbReference type="RuleBase" id="RU363032"/>
    </source>
</evidence>
<evidence type="ECO:0000256" key="6">
    <source>
        <dbReference type="ARBA" id="ARBA00023136"/>
    </source>
</evidence>
<organism evidence="9 10">
    <name type="scientific">Paenibacillus piri</name>
    <dbReference type="NCBI Taxonomy" id="2547395"/>
    <lineage>
        <taxon>Bacteria</taxon>
        <taxon>Bacillati</taxon>
        <taxon>Bacillota</taxon>
        <taxon>Bacilli</taxon>
        <taxon>Bacillales</taxon>
        <taxon>Paenibacillaceae</taxon>
        <taxon>Paenibacillus</taxon>
    </lineage>
</organism>
<feature type="transmembrane region" description="Helical" evidence="7">
    <location>
        <begin position="304"/>
        <end position="325"/>
    </location>
</feature>
<dbReference type="PROSITE" id="PS50928">
    <property type="entry name" value="ABC_TM1"/>
    <property type="match status" value="1"/>
</dbReference>
<gene>
    <name evidence="9" type="ORF">E1757_12765</name>
</gene>
<evidence type="ECO:0000259" key="8">
    <source>
        <dbReference type="PROSITE" id="PS50928"/>
    </source>
</evidence>
<feature type="transmembrane region" description="Helical" evidence="7">
    <location>
        <begin position="148"/>
        <end position="168"/>
    </location>
</feature>
<keyword evidence="6 7" id="KW-0472">Membrane</keyword>
<feature type="transmembrane region" description="Helical" evidence="7">
    <location>
        <begin position="47"/>
        <end position="66"/>
    </location>
</feature>
<feature type="transmembrane region" description="Helical" evidence="7">
    <location>
        <begin position="243"/>
        <end position="266"/>
    </location>
</feature>
<name>A0A4R5KSD5_9BACL</name>
<evidence type="ECO:0000313" key="10">
    <source>
        <dbReference type="Proteomes" id="UP000295636"/>
    </source>
</evidence>
<feature type="domain" description="ABC transmembrane type-1" evidence="8">
    <location>
        <begin position="108"/>
        <end position="325"/>
    </location>
</feature>
<comment type="subcellular location">
    <subcellularLocation>
        <location evidence="1 7">Cell membrane</location>
        <topology evidence="1 7">Multi-pass membrane protein</topology>
    </subcellularLocation>
</comment>
<keyword evidence="2 7" id="KW-0813">Transport</keyword>
<reference evidence="9 10" key="1">
    <citation type="submission" date="2019-03" db="EMBL/GenBank/DDBJ databases">
        <title>This is whole genome sequence of Paenibacillus sp MS74 strain.</title>
        <authorList>
            <person name="Trinh H.N."/>
        </authorList>
    </citation>
    <scope>NUCLEOTIDE SEQUENCE [LARGE SCALE GENOMIC DNA]</scope>
    <source>
        <strain evidence="9 10">MS74</strain>
    </source>
</reference>
<dbReference type="Gene3D" id="1.10.3720.10">
    <property type="entry name" value="MetI-like"/>
    <property type="match status" value="1"/>
</dbReference>
<evidence type="ECO:0000256" key="3">
    <source>
        <dbReference type="ARBA" id="ARBA00022475"/>
    </source>
</evidence>
<evidence type="ECO:0000256" key="5">
    <source>
        <dbReference type="ARBA" id="ARBA00022989"/>
    </source>
</evidence>
<dbReference type="CDD" id="cd06261">
    <property type="entry name" value="TM_PBP2"/>
    <property type="match status" value="1"/>
</dbReference>
<comment type="caution">
    <text evidence="9">The sequence shown here is derived from an EMBL/GenBank/DDBJ whole genome shotgun (WGS) entry which is preliminary data.</text>
</comment>
<dbReference type="AlphaFoldDB" id="A0A4R5KSD5"/>
<dbReference type="Proteomes" id="UP000295636">
    <property type="component" value="Unassembled WGS sequence"/>
</dbReference>
<evidence type="ECO:0000256" key="4">
    <source>
        <dbReference type="ARBA" id="ARBA00022692"/>
    </source>
</evidence>
<dbReference type="GO" id="GO:0055085">
    <property type="term" value="P:transmembrane transport"/>
    <property type="evidence" value="ECO:0007669"/>
    <property type="project" value="InterPro"/>
</dbReference>
<accession>A0A4R5KSD5</accession>
<dbReference type="PANTHER" id="PTHR43227">
    <property type="entry name" value="BLL4140 PROTEIN"/>
    <property type="match status" value="1"/>
</dbReference>
<dbReference type="InterPro" id="IPR000515">
    <property type="entry name" value="MetI-like"/>
</dbReference>
<dbReference type="SUPFAM" id="SSF161098">
    <property type="entry name" value="MetI-like"/>
    <property type="match status" value="1"/>
</dbReference>
<evidence type="ECO:0000313" key="9">
    <source>
        <dbReference type="EMBL" id="TDF97737.1"/>
    </source>
</evidence>
<dbReference type="InterPro" id="IPR050809">
    <property type="entry name" value="UgpAE/MalFG_permease"/>
</dbReference>
<evidence type="ECO:0000256" key="2">
    <source>
        <dbReference type="ARBA" id="ARBA00022448"/>
    </source>
</evidence>
<dbReference type="GO" id="GO:0005886">
    <property type="term" value="C:plasma membrane"/>
    <property type="evidence" value="ECO:0007669"/>
    <property type="project" value="UniProtKB-SubCell"/>
</dbReference>
<feature type="transmembrane region" description="Helical" evidence="7">
    <location>
        <begin position="199"/>
        <end position="223"/>
    </location>
</feature>
<comment type="similarity">
    <text evidence="7">Belongs to the binding-protein-dependent transport system permease family.</text>
</comment>
<keyword evidence="3" id="KW-1003">Cell membrane</keyword>
<keyword evidence="5 7" id="KW-1133">Transmembrane helix</keyword>
<feature type="transmembrane region" description="Helical" evidence="7">
    <location>
        <begin position="114"/>
        <end position="136"/>
    </location>
</feature>